<dbReference type="InterPro" id="IPR058245">
    <property type="entry name" value="NreC/VraR/RcsB-like_REC"/>
</dbReference>
<gene>
    <name evidence="5" type="ORF">S01H1_45148</name>
</gene>
<dbReference type="PROSITE" id="PS50110">
    <property type="entry name" value="RESPONSE_REGULATORY"/>
    <property type="match status" value="1"/>
</dbReference>
<dbReference type="PRINTS" id="PR00038">
    <property type="entry name" value="HTHLUXR"/>
</dbReference>
<dbReference type="AlphaFoldDB" id="X0U257"/>
<feature type="domain" description="Response regulatory" evidence="4">
    <location>
        <begin position="8"/>
        <end position="124"/>
    </location>
</feature>
<feature type="domain" description="HTH luxR-type" evidence="3">
    <location>
        <begin position="145"/>
        <end position="210"/>
    </location>
</feature>
<dbReference type="Gene3D" id="3.40.50.2300">
    <property type="match status" value="1"/>
</dbReference>
<evidence type="ECO:0000313" key="5">
    <source>
        <dbReference type="EMBL" id="GAF99624.1"/>
    </source>
</evidence>
<dbReference type="SMART" id="SM00421">
    <property type="entry name" value="HTH_LUXR"/>
    <property type="match status" value="1"/>
</dbReference>
<dbReference type="GO" id="GO:0000160">
    <property type="term" value="P:phosphorelay signal transduction system"/>
    <property type="evidence" value="ECO:0007669"/>
    <property type="project" value="InterPro"/>
</dbReference>
<evidence type="ECO:0008006" key="6">
    <source>
        <dbReference type="Google" id="ProtNLM"/>
    </source>
</evidence>
<name>X0U257_9ZZZZ</name>
<dbReference type="CDD" id="cd17535">
    <property type="entry name" value="REC_NarL-like"/>
    <property type="match status" value="1"/>
</dbReference>
<dbReference type="CDD" id="cd06170">
    <property type="entry name" value="LuxR_C_like"/>
    <property type="match status" value="1"/>
</dbReference>
<dbReference type="Pfam" id="PF00072">
    <property type="entry name" value="Response_reg"/>
    <property type="match status" value="1"/>
</dbReference>
<proteinExistence type="predicted"/>
<evidence type="ECO:0000256" key="2">
    <source>
        <dbReference type="ARBA" id="ARBA00023125"/>
    </source>
</evidence>
<accession>X0U257</accession>
<dbReference type="SUPFAM" id="SSF46894">
    <property type="entry name" value="C-terminal effector domain of the bipartite response regulators"/>
    <property type="match status" value="1"/>
</dbReference>
<dbReference type="EMBL" id="BARS01028828">
    <property type="protein sequence ID" value="GAF99624.1"/>
    <property type="molecule type" value="Genomic_DNA"/>
</dbReference>
<evidence type="ECO:0000256" key="1">
    <source>
        <dbReference type="ARBA" id="ARBA00022553"/>
    </source>
</evidence>
<dbReference type="GO" id="GO:0003677">
    <property type="term" value="F:DNA binding"/>
    <property type="evidence" value="ECO:0007669"/>
    <property type="project" value="UniProtKB-KW"/>
</dbReference>
<organism evidence="5">
    <name type="scientific">marine sediment metagenome</name>
    <dbReference type="NCBI Taxonomy" id="412755"/>
    <lineage>
        <taxon>unclassified sequences</taxon>
        <taxon>metagenomes</taxon>
        <taxon>ecological metagenomes</taxon>
    </lineage>
</organism>
<dbReference type="SUPFAM" id="SSF52172">
    <property type="entry name" value="CheY-like"/>
    <property type="match status" value="1"/>
</dbReference>
<feature type="non-terminal residue" evidence="5">
    <location>
        <position position="210"/>
    </location>
</feature>
<dbReference type="GO" id="GO:0006355">
    <property type="term" value="P:regulation of DNA-templated transcription"/>
    <property type="evidence" value="ECO:0007669"/>
    <property type="project" value="InterPro"/>
</dbReference>
<dbReference type="InterPro" id="IPR011006">
    <property type="entry name" value="CheY-like_superfamily"/>
</dbReference>
<comment type="caution">
    <text evidence="5">The sequence shown here is derived from an EMBL/GenBank/DDBJ whole genome shotgun (WGS) entry which is preliminary data.</text>
</comment>
<reference evidence="5" key="1">
    <citation type="journal article" date="2014" name="Front. Microbiol.">
        <title>High frequency of phylogenetically diverse reductive dehalogenase-homologous genes in deep subseafloor sedimentary metagenomes.</title>
        <authorList>
            <person name="Kawai M."/>
            <person name="Futagami T."/>
            <person name="Toyoda A."/>
            <person name="Takaki Y."/>
            <person name="Nishi S."/>
            <person name="Hori S."/>
            <person name="Arai W."/>
            <person name="Tsubouchi T."/>
            <person name="Morono Y."/>
            <person name="Uchiyama I."/>
            <person name="Ito T."/>
            <person name="Fujiyama A."/>
            <person name="Inagaki F."/>
            <person name="Takami H."/>
        </authorList>
    </citation>
    <scope>NUCLEOTIDE SEQUENCE</scope>
    <source>
        <strain evidence="5">Expedition CK06-06</strain>
    </source>
</reference>
<protein>
    <recommendedName>
        <fullName evidence="6">DNA-binding response regulator</fullName>
    </recommendedName>
</protein>
<keyword evidence="1" id="KW-0597">Phosphoprotein</keyword>
<dbReference type="InterPro" id="IPR016032">
    <property type="entry name" value="Sig_transdc_resp-reg_C-effctor"/>
</dbReference>
<dbReference type="PROSITE" id="PS50043">
    <property type="entry name" value="HTH_LUXR_2"/>
    <property type="match status" value="1"/>
</dbReference>
<dbReference type="InterPro" id="IPR039420">
    <property type="entry name" value="WalR-like"/>
</dbReference>
<dbReference type="InterPro" id="IPR000792">
    <property type="entry name" value="Tscrpt_reg_LuxR_C"/>
</dbReference>
<dbReference type="InterPro" id="IPR001789">
    <property type="entry name" value="Sig_transdc_resp-reg_receiver"/>
</dbReference>
<evidence type="ECO:0000259" key="4">
    <source>
        <dbReference type="PROSITE" id="PS50110"/>
    </source>
</evidence>
<sequence>MNETHIIRVVTVDDHEILRSGIAFSLQAYKDLELVGEADSGEQALKLIQKTKPDVALMDMQMGGMDGVETTQAIREQYPHVKVLALTSFYDKDLVQKALQVGAVGYLIKGVSAKELAEAIRIAHSGNTFLSHEASQALIQPDDLPGDVGSDLTDRELEVLTLLAEGLSNAEIAQQLTISSSTAKHHVRAILSKLGAANRAEAVAKGEFRP</sequence>
<evidence type="ECO:0000259" key="3">
    <source>
        <dbReference type="PROSITE" id="PS50043"/>
    </source>
</evidence>
<dbReference type="Pfam" id="PF00196">
    <property type="entry name" value="GerE"/>
    <property type="match status" value="1"/>
</dbReference>
<dbReference type="SMART" id="SM00448">
    <property type="entry name" value="REC"/>
    <property type="match status" value="1"/>
</dbReference>
<dbReference type="PANTHER" id="PTHR43214:SF43">
    <property type="entry name" value="TWO-COMPONENT RESPONSE REGULATOR"/>
    <property type="match status" value="1"/>
</dbReference>
<dbReference type="PANTHER" id="PTHR43214">
    <property type="entry name" value="TWO-COMPONENT RESPONSE REGULATOR"/>
    <property type="match status" value="1"/>
</dbReference>
<keyword evidence="2" id="KW-0238">DNA-binding</keyword>